<name>A0A0A8K0Q4_9HYPH</name>
<evidence type="ECO:0000313" key="8">
    <source>
        <dbReference type="Proteomes" id="UP000031643"/>
    </source>
</evidence>
<dbReference type="AlphaFoldDB" id="A0A0A8K0Q4"/>
<dbReference type="InterPro" id="IPR029044">
    <property type="entry name" value="Nucleotide-diphossugar_trans"/>
</dbReference>
<dbReference type="CDD" id="cd02522">
    <property type="entry name" value="GT_2_like_a"/>
    <property type="match status" value="1"/>
</dbReference>
<dbReference type="Gene3D" id="3.90.550.10">
    <property type="entry name" value="Spore Coat Polysaccharide Biosynthesis Protein SpsA, Chain A"/>
    <property type="match status" value="1"/>
</dbReference>
<dbReference type="OrthoDB" id="9811214at2"/>
<gene>
    <name evidence="7" type="ORF">GL4_1025</name>
</gene>
<evidence type="ECO:0000256" key="2">
    <source>
        <dbReference type="ARBA" id="ARBA00022475"/>
    </source>
</evidence>
<dbReference type="SUPFAM" id="SSF53448">
    <property type="entry name" value="Nucleotide-diphospho-sugar transferases"/>
    <property type="match status" value="1"/>
</dbReference>
<dbReference type="Proteomes" id="UP000031643">
    <property type="component" value="Chromosome"/>
</dbReference>
<evidence type="ECO:0000256" key="1">
    <source>
        <dbReference type="ARBA" id="ARBA00004236"/>
    </source>
</evidence>
<evidence type="ECO:0000256" key="5">
    <source>
        <dbReference type="ARBA" id="ARBA00023136"/>
    </source>
</evidence>
<dbReference type="PANTHER" id="PTHR43646">
    <property type="entry name" value="GLYCOSYLTRANSFERASE"/>
    <property type="match status" value="1"/>
</dbReference>
<keyword evidence="8" id="KW-1185">Reference proteome</keyword>
<proteinExistence type="predicted"/>
<evidence type="ECO:0000313" key="7">
    <source>
        <dbReference type="EMBL" id="BAQ16485.1"/>
    </source>
</evidence>
<feature type="domain" description="Glycosyltransferase 2-like" evidence="6">
    <location>
        <begin position="3"/>
        <end position="102"/>
    </location>
</feature>
<reference evidence="7 8" key="1">
    <citation type="submission" date="2014-09" db="EMBL/GenBank/DDBJ databases">
        <title>Genome sequencing of Methyloceanibacter caenitepidi Gela4.</title>
        <authorList>
            <person name="Takeuchi M."/>
            <person name="Susumu S."/>
            <person name="Kamagata Y."/>
            <person name="Oshima K."/>
            <person name="Hattori M."/>
            <person name="Iwasaki W."/>
        </authorList>
    </citation>
    <scope>NUCLEOTIDE SEQUENCE [LARGE SCALE GENOMIC DNA]</scope>
    <source>
        <strain evidence="7 8">Gela4</strain>
    </source>
</reference>
<evidence type="ECO:0000256" key="4">
    <source>
        <dbReference type="ARBA" id="ARBA00022679"/>
    </source>
</evidence>
<dbReference type="HOGENOM" id="CLU_025996_17_3_5"/>
<dbReference type="EMBL" id="AP014648">
    <property type="protein sequence ID" value="BAQ16485.1"/>
    <property type="molecule type" value="Genomic_DNA"/>
</dbReference>
<evidence type="ECO:0000259" key="6">
    <source>
        <dbReference type="Pfam" id="PF00535"/>
    </source>
</evidence>
<keyword evidence="2" id="KW-1003">Cell membrane</keyword>
<dbReference type="STRING" id="1384459.GL4_1025"/>
<dbReference type="PANTHER" id="PTHR43646:SF2">
    <property type="entry name" value="GLYCOSYLTRANSFERASE 2-LIKE DOMAIN-CONTAINING PROTEIN"/>
    <property type="match status" value="1"/>
</dbReference>
<dbReference type="InterPro" id="IPR001173">
    <property type="entry name" value="Glyco_trans_2-like"/>
</dbReference>
<dbReference type="KEGG" id="mcg:GL4_1025"/>
<protein>
    <submittedName>
        <fullName evidence="7">Glycosyl transferase, group 2 family protein</fullName>
    </submittedName>
</protein>
<organism evidence="7 8">
    <name type="scientific">Methyloceanibacter caenitepidi</name>
    <dbReference type="NCBI Taxonomy" id="1384459"/>
    <lineage>
        <taxon>Bacteria</taxon>
        <taxon>Pseudomonadati</taxon>
        <taxon>Pseudomonadota</taxon>
        <taxon>Alphaproteobacteria</taxon>
        <taxon>Hyphomicrobiales</taxon>
        <taxon>Hyphomicrobiaceae</taxon>
        <taxon>Methyloceanibacter</taxon>
    </lineage>
</organism>
<keyword evidence="3" id="KW-0328">Glycosyltransferase</keyword>
<comment type="subcellular location">
    <subcellularLocation>
        <location evidence="1">Cell membrane</location>
    </subcellularLocation>
</comment>
<dbReference type="GO" id="GO:0016757">
    <property type="term" value="F:glycosyltransferase activity"/>
    <property type="evidence" value="ECO:0007669"/>
    <property type="project" value="UniProtKB-KW"/>
</dbReference>
<evidence type="ECO:0000256" key="3">
    <source>
        <dbReference type="ARBA" id="ARBA00022676"/>
    </source>
</evidence>
<dbReference type="Pfam" id="PF00535">
    <property type="entry name" value="Glycos_transf_2"/>
    <property type="match status" value="1"/>
</dbReference>
<accession>A0A0A8K0Q4</accession>
<keyword evidence="4 7" id="KW-0808">Transferase</keyword>
<dbReference type="GO" id="GO:0005886">
    <property type="term" value="C:plasma membrane"/>
    <property type="evidence" value="ECO:0007669"/>
    <property type="project" value="UniProtKB-SubCell"/>
</dbReference>
<sequence length="229" mass="25648">MISVIIPTLNAERVLVPTLSALVPAVVEGIVQEAIIADGGSTDDTYVVADAAGVHLVQAPRGRGTQMEAGAAAAKGNWLLFLHADTVLDPGWVNEVTNFIERIEMGRRKPAAAYFRFALDDEGFMPRLIEMMVGLRCMLLSLPYGDQGLLISRTHYQRLGGFRPLPLMEDVDLVRRLKRRELYGLRTRAVTSAKRYQEDGYLMRSCRNFGLMLLYLLRVPPRVLARLYE</sequence>
<dbReference type="RefSeq" id="WP_045365192.1">
    <property type="nucleotide sequence ID" value="NZ_AP014648.1"/>
</dbReference>
<keyword evidence="5" id="KW-0472">Membrane</keyword>
<dbReference type="InterPro" id="IPR026461">
    <property type="entry name" value="Trfase_2_rSAM/seldom_assoc"/>
</dbReference>
<dbReference type="NCBIfam" id="TIGR04283">
    <property type="entry name" value="glyco_like_mftF"/>
    <property type="match status" value="1"/>
</dbReference>